<dbReference type="PANTHER" id="PTHR22777:SF17">
    <property type="entry name" value="UPF0053 PROTEIN SLL0260"/>
    <property type="match status" value="1"/>
</dbReference>
<comment type="subcellular location">
    <subcellularLocation>
        <location evidence="1">Membrane</location>
        <topology evidence="1">Multi-pass membrane protein</topology>
    </subcellularLocation>
</comment>
<feature type="domain" description="CNNM transmembrane" evidence="12">
    <location>
        <begin position="1"/>
        <end position="186"/>
    </location>
</feature>
<comment type="similarity">
    <text evidence="2">Belongs to the UPF0053 family.</text>
</comment>
<dbReference type="InterPro" id="IPR000644">
    <property type="entry name" value="CBS_dom"/>
</dbReference>
<feature type="transmembrane region" description="Helical" evidence="10">
    <location>
        <begin position="122"/>
        <end position="145"/>
    </location>
</feature>
<proteinExistence type="inferred from homology"/>
<dbReference type="PROSITE" id="PS51371">
    <property type="entry name" value="CBS"/>
    <property type="match status" value="2"/>
</dbReference>
<evidence type="ECO:0000256" key="4">
    <source>
        <dbReference type="ARBA" id="ARBA00022737"/>
    </source>
</evidence>
<dbReference type="SUPFAM" id="SSF54631">
    <property type="entry name" value="CBS-domain pair"/>
    <property type="match status" value="1"/>
</dbReference>
<dbReference type="InterPro" id="IPR044751">
    <property type="entry name" value="Ion_transp-like_CBS"/>
</dbReference>
<evidence type="ECO:0000256" key="3">
    <source>
        <dbReference type="ARBA" id="ARBA00022692"/>
    </source>
</evidence>
<dbReference type="SUPFAM" id="SSF56176">
    <property type="entry name" value="FAD-binding/transporter-associated domain-like"/>
    <property type="match status" value="1"/>
</dbReference>
<evidence type="ECO:0000256" key="1">
    <source>
        <dbReference type="ARBA" id="ARBA00004141"/>
    </source>
</evidence>
<name>A0ABT9YU16_9STRE</name>
<dbReference type="InterPro" id="IPR016169">
    <property type="entry name" value="FAD-bd_PCMH_sub2"/>
</dbReference>
<dbReference type="InterPro" id="IPR046342">
    <property type="entry name" value="CBS_dom_sf"/>
</dbReference>
<feature type="transmembrane region" description="Helical" evidence="10">
    <location>
        <begin position="6"/>
        <end position="29"/>
    </location>
</feature>
<evidence type="ECO:0000313" key="13">
    <source>
        <dbReference type="EMBL" id="MDQ0223412.1"/>
    </source>
</evidence>
<evidence type="ECO:0000256" key="9">
    <source>
        <dbReference type="PROSITE-ProRule" id="PRU01193"/>
    </source>
</evidence>
<dbReference type="EMBL" id="JAUSTM010000026">
    <property type="protein sequence ID" value="MDQ0223412.1"/>
    <property type="molecule type" value="Genomic_DNA"/>
</dbReference>
<dbReference type="PROSITE" id="PS51846">
    <property type="entry name" value="CNNM"/>
    <property type="match status" value="1"/>
</dbReference>
<sequence length="410" mass="46006">MDDSNSLLIVSIIGLMGLSAFFSATETAFSSLNRIRLKNMAEEGSKRAQLTLDLAQKYDTVLSTILVGNNIVNIAMSSLATVFFIALLGDIGVTVSTIVITILVLIFSEVTPKTLAKQSPEAFAMAVAPIIRLLLILFKPINLFFSGWNILLQNVFQTKDSQSITEEELMTLVDEAHQEGAITQEDKDLIDSVIEFNDNRVADILTSRVDLQAVSIEASKDDITKAFLDSGYSRLPVYKESIDHIIGTIHLRDFFQMVVQGKNHIDEIISDVVHVTTTTPINDLLNTLQQKKIHIAVVTNEYGGTDGIVTMEDILEELVGEIWDEHDEIVHEFHELKPSEYLVMGYADADRVLEEFGIEDEYQSTTMNGWILEKINQIPSEGDEFEIFNLHIRITKMDRHRIQKCIITVV</sequence>
<keyword evidence="5 9" id="KW-1133">Transmembrane helix</keyword>
<dbReference type="InterPro" id="IPR005170">
    <property type="entry name" value="Transptr-assoc_dom"/>
</dbReference>
<feature type="transmembrane region" description="Helical" evidence="10">
    <location>
        <begin position="91"/>
        <end position="110"/>
    </location>
</feature>
<keyword evidence="4" id="KW-0677">Repeat</keyword>
<evidence type="ECO:0000256" key="5">
    <source>
        <dbReference type="ARBA" id="ARBA00022989"/>
    </source>
</evidence>
<keyword evidence="7 9" id="KW-0472">Membrane</keyword>
<gene>
    <name evidence="13" type="ORF">J2S23_001987</name>
</gene>
<dbReference type="Pfam" id="PF00571">
    <property type="entry name" value="CBS"/>
    <property type="match status" value="2"/>
</dbReference>
<evidence type="ECO:0000256" key="7">
    <source>
        <dbReference type="ARBA" id="ARBA00023136"/>
    </source>
</evidence>
<evidence type="ECO:0000256" key="10">
    <source>
        <dbReference type="SAM" id="Phobius"/>
    </source>
</evidence>
<comment type="caution">
    <text evidence="13">The sequence shown here is derived from an EMBL/GenBank/DDBJ whole genome shotgun (WGS) entry which is preliminary data.</text>
</comment>
<evidence type="ECO:0000259" key="11">
    <source>
        <dbReference type="PROSITE" id="PS51371"/>
    </source>
</evidence>
<dbReference type="SMART" id="SM01091">
    <property type="entry name" value="CorC_HlyC"/>
    <property type="match status" value="1"/>
</dbReference>
<protein>
    <submittedName>
        <fullName evidence="13">CBS domain containing-hemolysin-like protein</fullName>
    </submittedName>
</protein>
<keyword evidence="3 9" id="KW-0812">Transmembrane</keyword>
<dbReference type="InterPro" id="IPR002550">
    <property type="entry name" value="CNNM"/>
</dbReference>
<evidence type="ECO:0000256" key="2">
    <source>
        <dbReference type="ARBA" id="ARBA00006337"/>
    </source>
</evidence>
<feature type="domain" description="CBS" evidence="11">
    <location>
        <begin position="268"/>
        <end position="328"/>
    </location>
</feature>
<dbReference type="Pfam" id="PF03471">
    <property type="entry name" value="CorC_HlyC"/>
    <property type="match status" value="1"/>
</dbReference>
<organism evidence="13 14">
    <name type="scientific">Streptococcus moroccensis</name>
    <dbReference type="NCBI Taxonomy" id="1451356"/>
    <lineage>
        <taxon>Bacteria</taxon>
        <taxon>Bacillati</taxon>
        <taxon>Bacillota</taxon>
        <taxon>Bacilli</taxon>
        <taxon>Lactobacillales</taxon>
        <taxon>Streptococcaceae</taxon>
        <taxon>Streptococcus</taxon>
    </lineage>
</organism>
<keyword evidence="14" id="KW-1185">Reference proteome</keyword>
<evidence type="ECO:0000259" key="12">
    <source>
        <dbReference type="PROSITE" id="PS51846"/>
    </source>
</evidence>
<dbReference type="Gene3D" id="3.30.465.10">
    <property type="match status" value="1"/>
</dbReference>
<feature type="domain" description="CBS" evidence="11">
    <location>
        <begin position="206"/>
        <end position="267"/>
    </location>
</feature>
<feature type="transmembrane region" description="Helical" evidence="10">
    <location>
        <begin position="61"/>
        <end position="85"/>
    </location>
</feature>
<reference evidence="13 14" key="1">
    <citation type="submission" date="2023-07" db="EMBL/GenBank/DDBJ databases">
        <title>Genomic Encyclopedia of Type Strains, Phase IV (KMG-IV): sequencing the most valuable type-strain genomes for metagenomic binning, comparative biology and taxonomic classification.</title>
        <authorList>
            <person name="Goeker M."/>
        </authorList>
    </citation>
    <scope>NUCLEOTIDE SEQUENCE [LARGE SCALE GENOMIC DNA]</scope>
    <source>
        <strain evidence="13 14">DSM 105143</strain>
    </source>
</reference>
<dbReference type="Gene3D" id="3.10.580.10">
    <property type="entry name" value="CBS-domain"/>
    <property type="match status" value="1"/>
</dbReference>
<keyword evidence="6 8" id="KW-0129">CBS domain</keyword>
<evidence type="ECO:0000313" key="14">
    <source>
        <dbReference type="Proteomes" id="UP001223079"/>
    </source>
</evidence>
<accession>A0ABT9YU16</accession>
<dbReference type="CDD" id="cd04590">
    <property type="entry name" value="CBS_pair_CorC_HlyC_assoc"/>
    <property type="match status" value="1"/>
</dbReference>
<dbReference type="PANTHER" id="PTHR22777">
    <property type="entry name" value="HEMOLYSIN-RELATED"/>
    <property type="match status" value="1"/>
</dbReference>
<dbReference type="RefSeq" id="WP_307122561.1">
    <property type="nucleotide sequence ID" value="NZ_JAUSTM010000026.1"/>
</dbReference>
<evidence type="ECO:0000256" key="6">
    <source>
        <dbReference type="ARBA" id="ARBA00023122"/>
    </source>
</evidence>
<dbReference type="Proteomes" id="UP001223079">
    <property type="component" value="Unassembled WGS sequence"/>
</dbReference>
<dbReference type="Pfam" id="PF01595">
    <property type="entry name" value="CNNM"/>
    <property type="match status" value="1"/>
</dbReference>
<evidence type="ECO:0000256" key="8">
    <source>
        <dbReference type="PROSITE-ProRule" id="PRU00703"/>
    </source>
</evidence>
<dbReference type="InterPro" id="IPR036318">
    <property type="entry name" value="FAD-bd_PCMH-like_sf"/>
</dbReference>